<proteinExistence type="predicted"/>
<organism evidence="1 2">
    <name type="scientific">Achromobacter marplatensis</name>
    <dbReference type="NCBI Taxonomy" id="470868"/>
    <lineage>
        <taxon>Bacteria</taxon>
        <taxon>Pseudomonadati</taxon>
        <taxon>Pseudomonadota</taxon>
        <taxon>Betaproteobacteria</taxon>
        <taxon>Burkholderiales</taxon>
        <taxon>Alcaligenaceae</taxon>
        <taxon>Achromobacter</taxon>
    </lineage>
</organism>
<evidence type="ECO:0000313" key="2">
    <source>
        <dbReference type="Proteomes" id="UP001161276"/>
    </source>
</evidence>
<accession>A0AA43B0M6</accession>
<evidence type="ECO:0000313" key="1">
    <source>
        <dbReference type="EMBL" id="MDH2051123.1"/>
    </source>
</evidence>
<dbReference type="Proteomes" id="UP001161276">
    <property type="component" value="Unassembled WGS sequence"/>
</dbReference>
<name>A0AA43B0M6_9BURK</name>
<protein>
    <submittedName>
        <fullName evidence="1">Uncharacterized protein</fullName>
    </submittedName>
</protein>
<gene>
    <name evidence="1" type="ORF">N5K24_11990</name>
</gene>
<comment type="caution">
    <text evidence="1">The sequence shown here is derived from an EMBL/GenBank/DDBJ whole genome shotgun (WGS) entry which is preliminary data.</text>
</comment>
<dbReference type="AlphaFoldDB" id="A0AA43B0M6"/>
<dbReference type="RefSeq" id="WP_280026844.1">
    <property type="nucleotide sequence ID" value="NZ_JAOCKG010000004.1"/>
</dbReference>
<sequence length="89" mass="9967">MWPPLKRVQGWLMVLALALTTLAGVFYRGRANGKAVERQERDAQLRRQASAARKEVRDVQRETAHLDDGAIADELKREWVRGAGGKGGR</sequence>
<dbReference type="EMBL" id="JAOCKG010000004">
    <property type="protein sequence ID" value="MDH2051123.1"/>
    <property type="molecule type" value="Genomic_DNA"/>
</dbReference>
<reference evidence="1" key="1">
    <citation type="submission" date="2022-09" db="EMBL/GenBank/DDBJ databases">
        <title>Intensive care unit water sources are persistently colonized with multi-drug resistant bacteria and are the site of extensive horizontal gene transfer of antibiotic resistance genes.</title>
        <authorList>
            <person name="Diorio-Toth L."/>
        </authorList>
    </citation>
    <scope>NUCLEOTIDE SEQUENCE</scope>
    <source>
        <strain evidence="1">GD03676</strain>
    </source>
</reference>